<sequence>MSENNVTTKIDETTKDVVTSDIFTSTISSTTWIPPDTTTIASTTKSTTRNSIKTSTTSKISTTTKPAKTTTLSISKSSSISTTSASISILPTSPTLITPKVSAVDDVNVGENSSGGQPLSNTSVIIIALVLTLIFVIIGGGCIFIRKKNHSKKRRLHVDTSTSVSEHSNLKHIQRNTPYAESPRNSVSTSPLFHPTIAYSNHQNSPRPSRPISALPYNQPQYSIEEMHMVQQQPYYQQQQQYHPIEDAYFVVPDQSRQQFRYSYEDHMQFPHETAYPVNGMNQEEYYNFLQMYNSGSLSRQNMEENLNATTNQNENNGEIAYYQLQNTHIQEKSDNQQISKEEQTDGCIESGENSSRVNENFDTNNGIENIDNIMREDTVDQVLKMSR</sequence>
<keyword evidence="4" id="KW-1185">Reference proteome</keyword>
<evidence type="ECO:0000313" key="3">
    <source>
        <dbReference type="EMBL" id="KAJ3223106.1"/>
    </source>
</evidence>
<name>A0AAD5U4Z2_9FUNG</name>
<proteinExistence type="predicted"/>
<comment type="caution">
    <text evidence="3">The sequence shown here is derived from an EMBL/GenBank/DDBJ whole genome shotgun (WGS) entry which is preliminary data.</text>
</comment>
<keyword evidence="2" id="KW-1133">Transmembrane helix</keyword>
<accession>A0AAD5U4Z2</accession>
<organism evidence="3 4">
    <name type="scientific">Clydaea vesicula</name>
    <dbReference type="NCBI Taxonomy" id="447962"/>
    <lineage>
        <taxon>Eukaryota</taxon>
        <taxon>Fungi</taxon>
        <taxon>Fungi incertae sedis</taxon>
        <taxon>Chytridiomycota</taxon>
        <taxon>Chytridiomycota incertae sedis</taxon>
        <taxon>Chytridiomycetes</taxon>
        <taxon>Lobulomycetales</taxon>
        <taxon>Lobulomycetaceae</taxon>
        <taxon>Clydaea</taxon>
    </lineage>
</organism>
<dbReference type="Proteomes" id="UP001211065">
    <property type="component" value="Unassembled WGS sequence"/>
</dbReference>
<feature type="region of interest" description="Disordered" evidence="1">
    <location>
        <begin position="160"/>
        <end position="214"/>
    </location>
</feature>
<keyword evidence="2" id="KW-0812">Transmembrane</keyword>
<feature type="non-terminal residue" evidence="3">
    <location>
        <position position="1"/>
    </location>
</feature>
<feature type="compositionally biased region" description="Polar residues" evidence="1">
    <location>
        <begin position="175"/>
        <end position="191"/>
    </location>
</feature>
<feature type="transmembrane region" description="Helical" evidence="2">
    <location>
        <begin position="124"/>
        <end position="145"/>
    </location>
</feature>
<feature type="compositionally biased region" description="Polar residues" evidence="1">
    <location>
        <begin position="198"/>
        <end position="207"/>
    </location>
</feature>
<feature type="region of interest" description="Disordered" evidence="1">
    <location>
        <begin position="337"/>
        <end position="359"/>
    </location>
</feature>
<evidence type="ECO:0000313" key="4">
    <source>
        <dbReference type="Proteomes" id="UP001211065"/>
    </source>
</evidence>
<dbReference type="AlphaFoldDB" id="A0AAD5U4Z2"/>
<protein>
    <submittedName>
        <fullName evidence="3">Uncharacterized protein</fullName>
    </submittedName>
</protein>
<dbReference type="EMBL" id="JADGJW010000143">
    <property type="protein sequence ID" value="KAJ3223106.1"/>
    <property type="molecule type" value="Genomic_DNA"/>
</dbReference>
<evidence type="ECO:0000256" key="1">
    <source>
        <dbReference type="SAM" id="MobiDB-lite"/>
    </source>
</evidence>
<keyword evidence="2" id="KW-0472">Membrane</keyword>
<reference evidence="3" key="1">
    <citation type="submission" date="2020-05" db="EMBL/GenBank/DDBJ databases">
        <title>Phylogenomic resolution of chytrid fungi.</title>
        <authorList>
            <person name="Stajich J.E."/>
            <person name="Amses K."/>
            <person name="Simmons R."/>
            <person name="Seto K."/>
            <person name="Myers J."/>
            <person name="Bonds A."/>
            <person name="Quandt C.A."/>
            <person name="Barry K."/>
            <person name="Liu P."/>
            <person name="Grigoriev I."/>
            <person name="Longcore J.E."/>
            <person name="James T.Y."/>
        </authorList>
    </citation>
    <scope>NUCLEOTIDE SEQUENCE</scope>
    <source>
        <strain evidence="3">JEL0476</strain>
    </source>
</reference>
<gene>
    <name evidence="3" type="ORF">HK099_001507</name>
</gene>
<evidence type="ECO:0000256" key="2">
    <source>
        <dbReference type="SAM" id="Phobius"/>
    </source>
</evidence>